<dbReference type="Pfam" id="PF07883">
    <property type="entry name" value="Cupin_2"/>
    <property type="match status" value="1"/>
</dbReference>
<sequence>MTPASRACRVGSGPITQSDFIINQPGCGQKLHVLPYPNAYHRIVLRGNQTNNQFTIIEGLIYINEEARLHYHMNEDEMFFVINGTLQFAVDGKQFCARAGISVYISRSVTQFVRNINSKPAFVQILFAPSGREKFLETVSIINDNSPINSTQANLLALNHGQVNLGEVSKCEDLNCVSDNGTLIKLSLYSIRFMFISIAFYRTINLNKNFKRYLIVD</sequence>
<dbReference type="InterPro" id="IPR014710">
    <property type="entry name" value="RmlC-like_jellyroll"/>
</dbReference>
<dbReference type="EMBL" id="CAJOBO010000655">
    <property type="protein sequence ID" value="CAF4266376.1"/>
    <property type="molecule type" value="Genomic_DNA"/>
</dbReference>
<dbReference type="PANTHER" id="PTHR36440">
    <property type="entry name" value="PUTATIVE (AFU_ORTHOLOGUE AFUA_8G07350)-RELATED"/>
    <property type="match status" value="1"/>
</dbReference>
<dbReference type="SUPFAM" id="SSF51182">
    <property type="entry name" value="RmlC-like cupins"/>
    <property type="match status" value="1"/>
</dbReference>
<gene>
    <name evidence="3" type="ORF">HFQ381_LOCUS11389</name>
    <name evidence="2" type="ORF">LUA448_LOCUS15436</name>
</gene>
<proteinExistence type="predicted"/>
<dbReference type="InterPro" id="IPR013096">
    <property type="entry name" value="Cupin_2"/>
</dbReference>
<evidence type="ECO:0000313" key="3">
    <source>
        <dbReference type="EMBL" id="CAF4266376.1"/>
    </source>
</evidence>
<reference evidence="3" key="1">
    <citation type="submission" date="2021-02" db="EMBL/GenBank/DDBJ databases">
        <authorList>
            <person name="Nowell W R."/>
        </authorList>
    </citation>
    <scope>NUCLEOTIDE SEQUENCE</scope>
</reference>
<evidence type="ECO:0000313" key="4">
    <source>
        <dbReference type="Proteomes" id="UP000663851"/>
    </source>
</evidence>
<name>A0A820FSM1_9BILA</name>
<comment type="caution">
    <text evidence="3">The sequence shown here is derived from an EMBL/GenBank/DDBJ whole genome shotgun (WGS) entry which is preliminary data.</text>
</comment>
<dbReference type="Proteomes" id="UP000663851">
    <property type="component" value="Unassembled WGS sequence"/>
</dbReference>
<dbReference type="EMBL" id="CAJNYD010001875">
    <property type="protein sequence ID" value="CAF3377323.1"/>
    <property type="molecule type" value="Genomic_DNA"/>
</dbReference>
<organism evidence="3 4">
    <name type="scientific">Rotaria socialis</name>
    <dbReference type="NCBI Taxonomy" id="392032"/>
    <lineage>
        <taxon>Eukaryota</taxon>
        <taxon>Metazoa</taxon>
        <taxon>Spiralia</taxon>
        <taxon>Gnathifera</taxon>
        <taxon>Rotifera</taxon>
        <taxon>Eurotatoria</taxon>
        <taxon>Bdelloidea</taxon>
        <taxon>Philodinida</taxon>
        <taxon>Philodinidae</taxon>
        <taxon>Rotaria</taxon>
    </lineage>
</organism>
<dbReference type="InterPro" id="IPR011051">
    <property type="entry name" value="RmlC_Cupin_sf"/>
</dbReference>
<dbReference type="Gene3D" id="2.60.120.10">
    <property type="entry name" value="Jelly Rolls"/>
    <property type="match status" value="1"/>
</dbReference>
<protein>
    <recommendedName>
        <fullName evidence="1">Cupin type-2 domain-containing protein</fullName>
    </recommendedName>
</protein>
<dbReference type="PANTHER" id="PTHR36440:SF1">
    <property type="entry name" value="PUTATIVE (AFU_ORTHOLOGUE AFUA_8G07350)-RELATED"/>
    <property type="match status" value="1"/>
</dbReference>
<accession>A0A820FSM1</accession>
<dbReference type="Proteomes" id="UP000663833">
    <property type="component" value="Unassembled WGS sequence"/>
</dbReference>
<dbReference type="AlphaFoldDB" id="A0A820FSM1"/>
<evidence type="ECO:0000313" key="2">
    <source>
        <dbReference type="EMBL" id="CAF3377323.1"/>
    </source>
</evidence>
<feature type="domain" description="Cupin type-2" evidence="1">
    <location>
        <begin position="65"/>
        <end position="122"/>
    </location>
</feature>
<evidence type="ECO:0000259" key="1">
    <source>
        <dbReference type="Pfam" id="PF07883"/>
    </source>
</evidence>
<dbReference type="InterPro" id="IPR053146">
    <property type="entry name" value="QDO-like"/>
</dbReference>